<dbReference type="GeneID" id="108013753"/>
<keyword evidence="10" id="KW-1185">Reference proteome</keyword>
<feature type="compositionally biased region" description="Low complexity" evidence="8">
    <location>
        <begin position="269"/>
        <end position="286"/>
    </location>
</feature>
<keyword evidence="5" id="KW-0238">DNA-binding</keyword>
<dbReference type="AlphaFoldDB" id="A0AB39ZHE7"/>
<proteinExistence type="predicted"/>
<evidence type="ECO:0000256" key="8">
    <source>
        <dbReference type="SAM" id="MobiDB-lite"/>
    </source>
</evidence>
<dbReference type="RefSeq" id="XP_016935199.4">
    <property type="nucleotide sequence ID" value="XM_017079710.4"/>
</dbReference>
<feature type="compositionally biased region" description="Basic residues" evidence="8">
    <location>
        <begin position="209"/>
        <end position="219"/>
    </location>
</feature>
<comment type="caution">
    <text evidence="7">Lacks conserved residue(s) required for the propagation of feature annotation.</text>
</comment>
<dbReference type="GO" id="GO:1990165">
    <property type="term" value="F:single-strand break-containing DNA binding"/>
    <property type="evidence" value="ECO:0007669"/>
    <property type="project" value="TreeGrafter"/>
</dbReference>
<evidence type="ECO:0000256" key="4">
    <source>
        <dbReference type="ARBA" id="ARBA00022833"/>
    </source>
</evidence>
<dbReference type="GO" id="GO:0000012">
    <property type="term" value="P:single strand break repair"/>
    <property type="evidence" value="ECO:0007669"/>
    <property type="project" value="TreeGrafter"/>
</dbReference>
<dbReference type="GO" id="GO:0003697">
    <property type="term" value="F:single-stranded DNA binding"/>
    <property type="evidence" value="ECO:0007669"/>
    <property type="project" value="TreeGrafter"/>
</dbReference>
<evidence type="ECO:0000256" key="5">
    <source>
        <dbReference type="ARBA" id="ARBA00023125"/>
    </source>
</evidence>
<dbReference type="GO" id="GO:0008270">
    <property type="term" value="F:zinc ion binding"/>
    <property type="evidence" value="ECO:0007669"/>
    <property type="project" value="UniProtKB-KW"/>
</dbReference>
<dbReference type="PROSITE" id="PS00892">
    <property type="entry name" value="HIT_1"/>
    <property type="match status" value="1"/>
</dbReference>
<keyword evidence="2" id="KW-0479">Metal-binding</keyword>
<organism evidence="10 11">
    <name type="scientific">Drosophila suzukii</name>
    <name type="common">Spotted-wing drosophila fruit fly</name>
    <dbReference type="NCBI Taxonomy" id="28584"/>
    <lineage>
        <taxon>Eukaryota</taxon>
        <taxon>Metazoa</taxon>
        <taxon>Ecdysozoa</taxon>
        <taxon>Arthropoda</taxon>
        <taxon>Hexapoda</taxon>
        <taxon>Insecta</taxon>
        <taxon>Pterygota</taxon>
        <taxon>Neoptera</taxon>
        <taxon>Endopterygota</taxon>
        <taxon>Diptera</taxon>
        <taxon>Brachycera</taxon>
        <taxon>Muscomorpha</taxon>
        <taxon>Ephydroidea</taxon>
        <taxon>Drosophilidae</taxon>
        <taxon>Drosophila</taxon>
        <taxon>Sophophora</taxon>
    </lineage>
</organism>
<reference evidence="11" key="1">
    <citation type="submission" date="2025-08" db="UniProtKB">
        <authorList>
            <consortium name="RefSeq"/>
        </authorList>
    </citation>
    <scope>IDENTIFICATION</scope>
</reference>
<dbReference type="Pfam" id="PF11969">
    <property type="entry name" value="DcpS_C"/>
    <property type="match status" value="1"/>
</dbReference>
<feature type="compositionally biased region" description="Polar residues" evidence="8">
    <location>
        <begin position="372"/>
        <end position="387"/>
    </location>
</feature>
<dbReference type="GO" id="GO:0003725">
    <property type="term" value="F:double-stranded RNA binding"/>
    <property type="evidence" value="ECO:0007669"/>
    <property type="project" value="TreeGrafter"/>
</dbReference>
<dbReference type="GO" id="GO:0033699">
    <property type="term" value="F:DNA 5'-adenosine monophosphate hydrolase activity"/>
    <property type="evidence" value="ECO:0007669"/>
    <property type="project" value="TreeGrafter"/>
</dbReference>
<evidence type="ECO:0000259" key="9">
    <source>
        <dbReference type="PROSITE" id="PS51084"/>
    </source>
</evidence>
<evidence type="ECO:0000256" key="6">
    <source>
        <dbReference type="ARBA" id="ARBA00023242"/>
    </source>
</evidence>
<dbReference type="Pfam" id="PF16278">
    <property type="entry name" value="zf-C2HE"/>
    <property type="match status" value="1"/>
</dbReference>
<dbReference type="GO" id="GO:0005634">
    <property type="term" value="C:nucleus"/>
    <property type="evidence" value="ECO:0007669"/>
    <property type="project" value="UniProtKB-SubCell"/>
</dbReference>
<evidence type="ECO:0000256" key="2">
    <source>
        <dbReference type="ARBA" id="ARBA00022723"/>
    </source>
</evidence>
<protein>
    <submittedName>
        <fullName evidence="11">Sporozoite surface protein 2</fullName>
    </submittedName>
</protein>
<sequence length="445" mass="51397">MSWQYGLIRDLKNPKNWIVSSKFGVVLADKYPKAKHHYLVLPLANIPSIFHLDRCHLPLLNELYLLARKVVDVEAGGVPWEDFQVGFHAEPSLHRLHLHVISRDFVSPCMRTKKHWNCHTTELFVPYDKLSDQLEKEDCFSRLPKSVVENLLSKPLICNQCEFAPESLLDLKCHLFYHWHNKKKEREEQKMLDKIAKMSLYNNPPLKNQAKKPRGHKPLTPRQRNGPRDPSNSASLLKKGNGFQEESSQKPNQSSVGDKVEPSAQPTESSLQSTNHQLQQNSSLQQPIRNSNQQHHAYFNKQKGQISYEQHQRTKKPQQSKFKIQQPNPNMHPNQVNPQKINQFKYQNRQNTKQFIKQNGPNPYQHEMGAQNPHQTIRNQANMSSNQVHDESKHFKHFKTPSHQSKSKNKKPAVKKNHPKSADNPQKQEADPPPPPSVSTPSDTS</sequence>
<feature type="region of interest" description="Disordered" evidence="8">
    <location>
        <begin position="303"/>
        <end position="445"/>
    </location>
</feature>
<dbReference type="InterPro" id="IPR032566">
    <property type="entry name" value="Znf-C2HE"/>
</dbReference>
<keyword evidence="3" id="KW-0863">Zinc-finger</keyword>
<dbReference type="Proteomes" id="UP001652628">
    <property type="component" value="Chromosome 3"/>
</dbReference>
<feature type="region of interest" description="Disordered" evidence="8">
    <location>
        <begin position="199"/>
        <end position="290"/>
    </location>
</feature>
<keyword evidence="6" id="KW-0539">Nucleus</keyword>
<feature type="compositionally biased region" description="Basic residues" evidence="8">
    <location>
        <begin position="394"/>
        <end position="419"/>
    </location>
</feature>
<dbReference type="Gene3D" id="3.30.428.10">
    <property type="entry name" value="HIT-like"/>
    <property type="match status" value="1"/>
</dbReference>
<dbReference type="InterPro" id="IPR019808">
    <property type="entry name" value="Histidine_triad_CS"/>
</dbReference>
<evidence type="ECO:0000256" key="7">
    <source>
        <dbReference type="PROSITE-ProRule" id="PRU00464"/>
    </source>
</evidence>
<feature type="compositionally biased region" description="Polar residues" evidence="8">
    <location>
        <begin position="244"/>
        <end position="256"/>
    </location>
</feature>
<dbReference type="PROSITE" id="PS51084">
    <property type="entry name" value="HIT_2"/>
    <property type="match status" value="1"/>
</dbReference>
<dbReference type="GO" id="GO:0030983">
    <property type="term" value="F:mismatched DNA binding"/>
    <property type="evidence" value="ECO:0007669"/>
    <property type="project" value="TreeGrafter"/>
</dbReference>
<dbReference type="PANTHER" id="PTHR12486:SF4">
    <property type="entry name" value="APRATAXIN"/>
    <property type="match status" value="1"/>
</dbReference>
<evidence type="ECO:0000313" key="11">
    <source>
        <dbReference type="RefSeq" id="XP_016935199.4"/>
    </source>
</evidence>
<dbReference type="InterPro" id="IPR011146">
    <property type="entry name" value="HIT-like"/>
</dbReference>
<feature type="domain" description="HIT" evidence="9">
    <location>
        <begin position="4"/>
        <end position="110"/>
    </location>
</feature>
<keyword evidence="4" id="KW-0862">Zinc</keyword>
<dbReference type="SUPFAM" id="SSF54197">
    <property type="entry name" value="HIT-like"/>
    <property type="match status" value="1"/>
</dbReference>
<name>A0AB39ZHE7_DROSZ</name>
<gene>
    <name evidence="11" type="primary">LOC108013753</name>
</gene>
<comment type="subcellular location">
    <subcellularLocation>
        <location evidence="1">Nucleus</location>
    </subcellularLocation>
</comment>
<evidence type="ECO:0000313" key="10">
    <source>
        <dbReference type="Proteomes" id="UP001652628"/>
    </source>
</evidence>
<evidence type="ECO:0000256" key="3">
    <source>
        <dbReference type="ARBA" id="ARBA00022771"/>
    </source>
</evidence>
<accession>A0AB39ZHE7</accession>
<dbReference type="InterPro" id="IPR036265">
    <property type="entry name" value="HIT-like_sf"/>
</dbReference>
<feature type="compositionally biased region" description="Polar residues" evidence="8">
    <location>
        <begin position="319"/>
        <end position="362"/>
    </location>
</feature>
<dbReference type="PANTHER" id="PTHR12486">
    <property type="entry name" value="APRATAXIN-RELATED"/>
    <property type="match status" value="1"/>
</dbReference>
<evidence type="ECO:0000256" key="1">
    <source>
        <dbReference type="ARBA" id="ARBA00004123"/>
    </source>
</evidence>